<dbReference type="RefSeq" id="YP_009212403.1">
    <property type="nucleotide sequence ID" value="NC_028945.1"/>
</dbReference>
<proteinExistence type="predicted"/>
<dbReference type="SUPFAM" id="SSF46934">
    <property type="entry name" value="UBA-like"/>
    <property type="match status" value="1"/>
</dbReference>
<reference evidence="1 2" key="1">
    <citation type="submission" date="2015-04" db="EMBL/GenBank/DDBJ databases">
        <authorList>
            <person name="Hodson T.S."/>
            <person name="Hyde J.R."/>
            <person name="Schouten J.T."/>
            <person name="Crockett J.T."/>
            <person name="Smith T.A."/>
            <person name="Merrill B.D."/>
            <person name="Crook M.B."/>
            <person name="Griffitts J.S."/>
            <person name="Burnett S.H."/>
            <person name="Grose J.H."/>
            <person name="Breakwell D.P."/>
        </authorList>
    </citation>
    <scope>NUCLEOTIDE SEQUENCE [LARGE SCALE GENOMIC DNA]</scope>
</reference>
<dbReference type="InterPro" id="IPR009060">
    <property type="entry name" value="UBA-like_sf"/>
</dbReference>
<dbReference type="KEGG" id="vg:26638895"/>
<keyword evidence="1" id="KW-0251">Elongation factor</keyword>
<accession>A0A0F6WCQ0</accession>
<dbReference type="GeneID" id="26638895"/>
<gene>
    <name evidence="1" type="ORF">PHIN3_163</name>
</gene>
<dbReference type="EMBL" id="KR052482">
    <property type="protein sequence ID" value="AKF13426.1"/>
    <property type="molecule type" value="Genomic_DNA"/>
</dbReference>
<protein>
    <submittedName>
        <fullName evidence="1">Elongation factor Ts-like protein</fullName>
    </submittedName>
</protein>
<keyword evidence="1" id="KW-0648">Protein biosynthesis</keyword>
<organism evidence="1 2">
    <name type="scientific">Sinorhizobium phage phiN3</name>
    <dbReference type="NCBI Taxonomy" id="1647405"/>
    <lineage>
        <taxon>Viruses</taxon>
        <taxon>Duplodnaviria</taxon>
        <taxon>Heunggongvirae</taxon>
        <taxon>Uroviricota</taxon>
        <taxon>Caudoviricetes</taxon>
        <taxon>Emdodecavirus</taxon>
        <taxon>Emdodecavirus N3</taxon>
    </lineage>
</organism>
<evidence type="ECO:0000313" key="2">
    <source>
        <dbReference type="Proteomes" id="UP000202958"/>
    </source>
</evidence>
<name>A0A0F6WCQ0_9CAUD</name>
<sequence length="59" mass="6891">MNREPLSDDIKEKIKQLRMKVPGWGTMEYRYALKHSNNDVEQAAQLLKSPIKNGFLVIF</sequence>
<evidence type="ECO:0000313" key="1">
    <source>
        <dbReference type="EMBL" id="AKF13426.1"/>
    </source>
</evidence>
<keyword evidence="2" id="KW-1185">Reference proteome</keyword>
<dbReference type="Proteomes" id="UP000202958">
    <property type="component" value="Segment"/>
</dbReference>
<dbReference type="Gene3D" id="1.10.8.10">
    <property type="entry name" value="DNA helicase RuvA subunit, C-terminal domain"/>
    <property type="match status" value="1"/>
</dbReference>